<name>A0A3N6QGZ4_9CYAN</name>
<protein>
    <submittedName>
        <fullName evidence="2">Ppx/GppA family phosphatase</fullName>
    </submittedName>
</protein>
<evidence type="ECO:0000313" key="2">
    <source>
        <dbReference type="EMBL" id="RQH39007.1"/>
    </source>
</evidence>
<evidence type="ECO:0000313" key="3">
    <source>
        <dbReference type="Proteomes" id="UP000269154"/>
    </source>
</evidence>
<comment type="caution">
    <text evidence="2">The sequence shown here is derived from an EMBL/GenBank/DDBJ whole genome shotgun (WGS) entry which is preliminary data.</text>
</comment>
<dbReference type="AlphaFoldDB" id="A0A3N6QGZ4"/>
<reference evidence="2 3" key="1">
    <citation type="journal article" date="2018" name="ACS Chem. Biol.">
        <title>Ketoreductase domain dysfunction expands chemodiversity: malyngamide biosynthesis in the cyanobacterium Okeania hirsuta.</title>
        <authorList>
            <person name="Moss N.A."/>
            <person name="Leao T."/>
            <person name="Rankin M."/>
            <person name="McCullough T.M."/>
            <person name="Qu P."/>
            <person name="Korobeynikov A."/>
            <person name="Smith J.L."/>
            <person name="Gerwick L."/>
            <person name="Gerwick W.H."/>
        </authorList>
    </citation>
    <scope>NUCLEOTIDE SEQUENCE [LARGE SCALE GENOMIC DNA]</scope>
    <source>
        <strain evidence="2 3">PAB10Feb10-1</strain>
    </source>
</reference>
<sequence length="56" mass="6205">MSVKIDPSLPAFTIIDRDKETVRLGDCEANGNLKAEIMNRAIATLERFQKIAKSAN</sequence>
<feature type="domain" description="Ppx/GppA phosphatase N-terminal" evidence="1">
    <location>
        <begin position="9"/>
        <end position="54"/>
    </location>
</feature>
<gene>
    <name evidence="2" type="ORF">D5R40_17315</name>
</gene>
<proteinExistence type="predicted"/>
<dbReference type="InterPro" id="IPR003695">
    <property type="entry name" value="Ppx_GppA_N"/>
</dbReference>
<dbReference type="EMBL" id="RCBY01000097">
    <property type="protein sequence ID" value="RQH39007.1"/>
    <property type="molecule type" value="Genomic_DNA"/>
</dbReference>
<feature type="non-terminal residue" evidence="2">
    <location>
        <position position="56"/>
    </location>
</feature>
<dbReference type="Pfam" id="PF02541">
    <property type="entry name" value="Ppx-GppA"/>
    <property type="match status" value="1"/>
</dbReference>
<accession>A0A3N6QGZ4</accession>
<keyword evidence="3" id="KW-1185">Reference proteome</keyword>
<evidence type="ECO:0000259" key="1">
    <source>
        <dbReference type="Pfam" id="PF02541"/>
    </source>
</evidence>
<dbReference type="Gene3D" id="3.30.420.40">
    <property type="match status" value="1"/>
</dbReference>
<organism evidence="2 3">
    <name type="scientific">Okeania hirsuta</name>
    <dbReference type="NCBI Taxonomy" id="1458930"/>
    <lineage>
        <taxon>Bacteria</taxon>
        <taxon>Bacillati</taxon>
        <taxon>Cyanobacteriota</taxon>
        <taxon>Cyanophyceae</taxon>
        <taxon>Oscillatoriophycideae</taxon>
        <taxon>Oscillatoriales</taxon>
        <taxon>Microcoleaceae</taxon>
        <taxon>Okeania</taxon>
    </lineage>
</organism>
<dbReference type="Proteomes" id="UP000269154">
    <property type="component" value="Unassembled WGS sequence"/>
</dbReference>